<dbReference type="OrthoDB" id="2802411at2759"/>
<dbReference type="HOGENOM" id="CLU_107649_7_2_1"/>
<dbReference type="Proteomes" id="UP000008281">
    <property type="component" value="Unassembled WGS sequence"/>
</dbReference>
<dbReference type="PROSITE" id="PS01309">
    <property type="entry name" value="UPF0057"/>
    <property type="match status" value="1"/>
</dbReference>
<name>E3NH33_CAERE</name>
<evidence type="ECO:0000256" key="2">
    <source>
        <dbReference type="ARBA" id="ARBA00009530"/>
    </source>
</evidence>
<dbReference type="GO" id="GO:0016020">
    <property type="term" value="C:membrane"/>
    <property type="evidence" value="ECO:0007669"/>
    <property type="project" value="UniProtKB-SubCell"/>
</dbReference>
<gene>
    <name evidence="6" type="ORF">CRE_11494</name>
</gene>
<comment type="subcellular location">
    <subcellularLocation>
        <location evidence="1">Membrane</location>
    </subcellularLocation>
</comment>
<proteinExistence type="inferred from homology"/>
<protein>
    <submittedName>
        <fullName evidence="6">Uncharacterized protein</fullName>
    </submittedName>
</protein>
<evidence type="ECO:0000256" key="1">
    <source>
        <dbReference type="ARBA" id="ARBA00004370"/>
    </source>
</evidence>
<organism evidence="7">
    <name type="scientific">Caenorhabditis remanei</name>
    <name type="common">Caenorhabditis vulgaris</name>
    <dbReference type="NCBI Taxonomy" id="31234"/>
    <lineage>
        <taxon>Eukaryota</taxon>
        <taxon>Metazoa</taxon>
        <taxon>Ecdysozoa</taxon>
        <taxon>Nematoda</taxon>
        <taxon>Chromadorea</taxon>
        <taxon>Rhabditida</taxon>
        <taxon>Rhabditina</taxon>
        <taxon>Rhabditomorpha</taxon>
        <taxon>Rhabditoidea</taxon>
        <taxon>Rhabditidae</taxon>
        <taxon>Peloderinae</taxon>
        <taxon>Caenorhabditis</taxon>
    </lineage>
</organism>
<dbReference type="InterPro" id="IPR000612">
    <property type="entry name" value="PMP3"/>
</dbReference>
<evidence type="ECO:0000256" key="4">
    <source>
        <dbReference type="ARBA" id="ARBA00022989"/>
    </source>
</evidence>
<evidence type="ECO:0000256" key="3">
    <source>
        <dbReference type="ARBA" id="ARBA00022692"/>
    </source>
</evidence>
<keyword evidence="4" id="KW-1133">Transmembrane helix</keyword>
<reference evidence="6" key="1">
    <citation type="submission" date="2007-07" db="EMBL/GenBank/DDBJ databases">
        <title>PCAP assembly of the Caenorhabditis remanei genome.</title>
        <authorList>
            <consortium name="The Caenorhabditis remanei Sequencing Consortium"/>
            <person name="Wilson R.K."/>
        </authorList>
    </citation>
    <scope>NUCLEOTIDE SEQUENCE [LARGE SCALE GENOMIC DNA]</scope>
    <source>
        <strain evidence="6">PB4641</strain>
    </source>
</reference>
<accession>E3NH33</accession>
<keyword evidence="7" id="KW-1185">Reference proteome</keyword>
<evidence type="ECO:0000313" key="6">
    <source>
        <dbReference type="EMBL" id="EFO97581.1"/>
    </source>
</evidence>
<dbReference type="EMBL" id="DS268665">
    <property type="protein sequence ID" value="EFO97581.1"/>
    <property type="molecule type" value="Genomic_DNA"/>
</dbReference>
<keyword evidence="5" id="KW-0472">Membrane</keyword>
<keyword evidence="3" id="KW-0812">Transmembrane</keyword>
<evidence type="ECO:0000256" key="5">
    <source>
        <dbReference type="ARBA" id="ARBA00023136"/>
    </source>
</evidence>
<evidence type="ECO:0000313" key="7">
    <source>
        <dbReference type="Proteomes" id="UP000008281"/>
    </source>
</evidence>
<sequence length="59" mass="6510">MGEVHPCCLCILCILIPPIAVYLKKGNRCCAAVWCNLALCYLLYIPGVIHAIVICYCKP</sequence>
<dbReference type="Pfam" id="PF01679">
    <property type="entry name" value="Pmp3"/>
    <property type="match status" value="1"/>
</dbReference>
<comment type="similarity">
    <text evidence="2">Belongs to the UPF0057 (PMP3) family.</text>
</comment>
<dbReference type="AlphaFoldDB" id="E3NH33"/>